<evidence type="ECO:0000313" key="1">
    <source>
        <dbReference type="EMBL" id="CEK76992.1"/>
    </source>
</evidence>
<name>A0A0B7A8M6_9EUPU</name>
<dbReference type="EMBL" id="HACG01030127">
    <property type="protein sequence ID" value="CEK76992.1"/>
    <property type="molecule type" value="Transcribed_RNA"/>
</dbReference>
<organism evidence="1">
    <name type="scientific">Arion vulgaris</name>
    <dbReference type="NCBI Taxonomy" id="1028688"/>
    <lineage>
        <taxon>Eukaryota</taxon>
        <taxon>Metazoa</taxon>
        <taxon>Spiralia</taxon>
        <taxon>Lophotrochozoa</taxon>
        <taxon>Mollusca</taxon>
        <taxon>Gastropoda</taxon>
        <taxon>Heterobranchia</taxon>
        <taxon>Euthyneura</taxon>
        <taxon>Panpulmonata</taxon>
        <taxon>Eupulmonata</taxon>
        <taxon>Stylommatophora</taxon>
        <taxon>Helicina</taxon>
        <taxon>Arionoidea</taxon>
        <taxon>Arionidae</taxon>
        <taxon>Arion</taxon>
    </lineage>
</organism>
<gene>
    <name evidence="1" type="primary">ORF102479</name>
</gene>
<protein>
    <submittedName>
        <fullName evidence="1">Uncharacterized protein</fullName>
    </submittedName>
</protein>
<dbReference type="AlphaFoldDB" id="A0A0B7A8M6"/>
<accession>A0A0B7A8M6</accession>
<reference evidence="1" key="1">
    <citation type="submission" date="2014-12" db="EMBL/GenBank/DDBJ databases">
        <title>Insight into the proteome of Arion vulgaris.</title>
        <authorList>
            <person name="Aradska J."/>
            <person name="Bulat T."/>
            <person name="Smidak R."/>
            <person name="Sarate P."/>
            <person name="Gangsoo J."/>
            <person name="Sialana F."/>
            <person name="Bilban M."/>
            <person name="Lubec G."/>
        </authorList>
    </citation>
    <scope>NUCLEOTIDE SEQUENCE</scope>
    <source>
        <tissue evidence="1">Skin</tissue>
    </source>
</reference>
<sequence>MRSTVLQDGNLEKDIIGNIKKASQTFSHVQNKIWKAKLKQKLKYIEAVSWESYCTVLQCWDIGGRG</sequence>
<proteinExistence type="predicted"/>